<comment type="caution">
    <text evidence="2">The sequence shown here is derived from an EMBL/GenBank/DDBJ whole genome shotgun (WGS) entry which is preliminary data.</text>
</comment>
<proteinExistence type="predicted"/>
<evidence type="ECO:0000313" key="3">
    <source>
        <dbReference type="Proteomes" id="UP000524492"/>
    </source>
</evidence>
<dbReference type="InterPro" id="IPR052892">
    <property type="entry name" value="NA-targeting_endonuclease"/>
</dbReference>
<dbReference type="EMBL" id="JACIFV010000010">
    <property type="protein sequence ID" value="MBB4193036.1"/>
    <property type="molecule type" value="Genomic_DNA"/>
</dbReference>
<dbReference type="InterPro" id="IPR002711">
    <property type="entry name" value="HNH"/>
</dbReference>
<dbReference type="GO" id="GO:0004519">
    <property type="term" value="F:endonuclease activity"/>
    <property type="evidence" value="ECO:0007669"/>
    <property type="project" value="UniProtKB-KW"/>
</dbReference>
<reference evidence="2 3" key="1">
    <citation type="submission" date="2020-08" db="EMBL/GenBank/DDBJ databases">
        <title>Genomic Encyclopedia of Type Strains, Phase IV (KMG-V): Genome sequencing to study the core and pangenomes of soil and plant-associated prokaryotes.</title>
        <authorList>
            <person name="Whitman W."/>
        </authorList>
    </citation>
    <scope>NUCLEOTIDE SEQUENCE [LARGE SCALE GENOMIC DNA]</scope>
    <source>
        <strain evidence="2 3">SEMIA 4074</strain>
    </source>
</reference>
<dbReference type="InterPro" id="IPR003615">
    <property type="entry name" value="HNH_nuc"/>
</dbReference>
<dbReference type="PANTHER" id="PTHR33877:SF2">
    <property type="entry name" value="OS07G0170200 PROTEIN"/>
    <property type="match status" value="1"/>
</dbReference>
<keyword evidence="2" id="KW-0378">Hydrolase</keyword>
<dbReference type="PANTHER" id="PTHR33877">
    <property type="entry name" value="SLL1193 PROTEIN"/>
    <property type="match status" value="1"/>
</dbReference>
<keyword evidence="2" id="KW-0540">Nuclease</keyword>
<protein>
    <submittedName>
        <fullName evidence="2">5-methylcytosine-specific restriction endonuclease McrA</fullName>
    </submittedName>
</protein>
<name>A0A7W6MJW3_9HYPH</name>
<organism evidence="2 3">
    <name type="scientific">Rhizobium aethiopicum</name>
    <dbReference type="NCBI Taxonomy" id="1138170"/>
    <lineage>
        <taxon>Bacteria</taxon>
        <taxon>Pseudomonadati</taxon>
        <taxon>Pseudomonadota</taxon>
        <taxon>Alphaproteobacteria</taxon>
        <taxon>Hyphomicrobiales</taxon>
        <taxon>Rhizobiaceae</taxon>
        <taxon>Rhizobium/Agrobacterium group</taxon>
        <taxon>Rhizobium</taxon>
    </lineage>
</organism>
<sequence>MTSGAVPPHYFIKEPIPAIFEVCGLLSAAADAHLNGERQVADALFCQADMREIWNWINPDWEKPHLNVRNHQPEGDTQEIPKTMRDPVRHPPLHVKAAVLARDGYRCRYCGIPVIHADIRKIAHALYPDAVPWQASDPGKQHAAFQCLWLQYDHVVPHSHGGASAEENIVISCALCNFGKDRYTLRQLGLCDPRLRPPTPILWNGLECLRACALPRSRRPKASAANGNVREALEAAPPKTGNLAYSNAFFLPGSWIRGEYLYTPTIAGKERWFKIGQELIAEPATRNGINGCRLLCDPALFRRRGLSPEAFLDPEQIDGAKAVLRSP</sequence>
<evidence type="ECO:0000259" key="1">
    <source>
        <dbReference type="Pfam" id="PF01844"/>
    </source>
</evidence>
<dbReference type="AlphaFoldDB" id="A0A7W6MJW3"/>
<dbReference type="CDD" id="cd00085">
    <property type="entry name" value="HNHc"/>
    <property type="match status" value="1"/>
</dbReference>
<keyword evidence="3" id="KW-1185">Reference proteome</keyword>
<dbReference type="Gene3D" id="1.10.30.50">
    <property type="match status" value="1"/>
</dbReference>
<dbReference type="GO" id="GO:0008270">
    <property type="term" value="F:zinc ion binding"/>
    <property type="evidence" value="ECO:0007669"/>
    <property type="project" value="InterPro"/>
</dbReference>
<dbReference type="RefSeq" id="WP_210303228.1">
    <property type="nucleotide sequence ID" value="NZ_JACIFV010000010.1"/>
</dbReference>
<keyword evidence="2" id="KW-0255">Endonuclease</keyword>
<gene>
    <name evidence="2" type="ORF">GGD53_003200</name>
</gene>
<accession>A0A7W6MJW3</accession>
<dbReference type="GO" id="GO:0003676">
    <property type="term" value="F:nucleic acid binding"/>
    <property type="evidence" value="ECO:0007669"/>
    <property type="project" value="InterPro"/>
</dbReference>
<evidence type="ECO:0000313" key="2">
    <source>
        <dbReference type="EMBL" id="MBB4193036.1"/>
    </source>
</evidence>
<feature type="domain" description="HNH" evidence="1">
    <location>
        <begin position="150"/>
        <end position="177"/>
    </location>
</feature>
<dbReference type="Proteomes" id="UP000524492">
    <property type="component" value="Unassembled WGS sequence"/>
</dbReference>
<dbReference type="Pfam" id="PF01844">
    <property type="entry name" value="HNH"/>
    <property type="match status" value="1"/>
</dbReference>